<feature type="compositionally biased region" description="Acidic residues" evidence="1">
    <location>
        <begin position="85"/>
        <end position="115"/>
    </location>
</feature>
<feature type="region of interest" description="Disordered" evidence="1">
    <location>
        <begin position="66"/>
        <end position="115"/>
    </location>
</feature>
<evidence type="ECO:0000256" key="1">
    <source>
        <dbReference type="SAM" id="MobiDB-lite"/>
    </source>
</evidence>
<organism evidence="2">
    <name type="scientific">Desulfatirhabdium butyrativorans</name>
    <dbReference type="NCBI Taxonomy" id="340467"/>
    <lineage>
        <taxon>Bacteria</taxon>
        <taxon>Pseudomonadati</taxon>
        <taxon>Thermodesulfobacteriota</taxon>
        <taxon>Desulfobacteria</taxon>
        <taxon>Desulfobacterales</taxon>
        <taxon>Desulfatirhabdiaceae</taxon>
        <taxon>Desulfatirhabdium</taxon>
    </lineage>
</organism>
<gene>
    <name evidence="2" type="ORF">ENS29_15840</name>
</gene>
<name>A0A7C4W277_9BACT</name>
<dbReference type="EMBL" id="DSUH01000364">
    <property type="protein sequence ID" value="HGU34296.1"/>
    <property type="molecule type" value="Genomic_DNA"/>
</dbReference>
<accession>A0A7C4W277</accession>
<dbReference type="AlphaFoldDB" id="A0A7C4W277"/>
<reference evidence="2" key="1">
    <citation type="journal article" date="2020" name="mSystems">
        <title>Genome- and Community-Level Interaction Insights into Carbon Utilization and Element Cycling Functions of Hydrothermarchaeota in Hydrothermal Sediment.</title>
        <authorList>
            <person name="Zhou Z."/>
            <person name="Liu Y."/>
            <person name="Xu W."/>
            <person name="Pan J."/>
            <person name="Luo Z.H."/>
            <person name="Li M."/>
        </authorList>
    </citation>
    <scope>NUCLEOTIDE SEQUENCE [LARGE SCALE GENOMIC DNA]</scope>
    <source>
        <strain evidence="2">SpSt-477</strain>
    </source>
</reference>
<proteinExistence type="predicted"/>
<evidence type="ECO:0000313" key="2">
    <source>
        <dbReference type="EMBL" id="HGU34296.1"/>
    </source>
</evidence>
<comment type="caution">
    <text evidence="2">The sequence shown here is derived from an EMBL/GenBank/DDBJ whole genome shotgun (WGS) entry which is preliminary data.</text>
</comment>
<sequence>MSEPFHVPDNLIGAFNRLMNRIPAEFREDESIRSKALSFLKLGGEQLARQWVETMKKSFPDAATLFKRPVREPQTDDAGSTDAVETAEEEEGVAEDEEAFASEIDDDIVDPSEFD</sequence>
<protein>
    <submittedName>
        <fullName evidence="2">Uncharacterized protein</fullName>
    </submittedName>
</protein>